<keyword evidence="1" id="KW-0472">Membrane</keyword>
<organism evidence="2">
    <name type="scientific">Alexandrium catenella</name>
    <name type="common">Red tide dinoflagellate</name>
    <name type="synonym">Gonyaulax catenella</name>
    <dbReference type="NCBI Taxonomy" id="2925"/>
    <lineage>
        <taxon>Eukaryota</taxon>
        <taxon>Sar</taxon>
        <taxon>Alveolata</taxon>
        <taxon>Dinophyceae</taxon>
        <taxon>Gonyaulacales</taxon>
        <taxon>Pyrocystaceae</taxon>
        <taxon>Alexandrium</taxon>
    </lineage>
</organism>
<feature type="transmembrane region" description="Helical" evidence="1">
    <location>
        <begin position="290"/>
        <end position="313"/>
    </location>
</feature>
<dbReference type="EMBL" id="HBGE01001900">
    <property type="protein sequence ID" value="CAD9087636.1"/>
    <property type="molecule type" value="Transcribed_RNA"/>
</dbReference>
<keyword evidence="1" id="KW-0812">Transmembrane</keyword>
<evidence type="ECO:0000313" key="2">
    <source>
        <dbReference type="EMBL" id="CAD9087636.1"/>
    </source>
</evidence>
<feature type="transmembrane region" description="Helical" evidence="1">
    <location>
        <begin position="89"/>
        <end position="111"/>
    </location>
</feature>
<name>A0A7S1PKI2_ALECA</name>
<sequence>MDVGGSLGSVHSHSGLFGLAQQGAELMLGSLLAFVSLGQAACYHRHDLQWAEIDYFLQVRQVHIETLNNMREDLLDMYEMDGRKIDTRMIVATLLLGIGFGFVVEGTFPAPDPGDDSPKVGIYKAQHMARIVYSIFAALALLSPFWSMLALMECRRRLDFFMECFNDKFYQMLGKRFRMFLEETGSHQSMHDSNLVRFTKGLPEDSHPDLSRLYDLDFSSTERRSGMPSIRGLFGCARRAAEAEGGRRDFAHAASNIHAPGDFNIILALHSQYAQWWYDWCRRFAKIASICTWLAIIFNILCCAMLLGMYYQFNYPDTPEMWRGYSYLLLVGLVSALVLTGCAHWRGPRVVAAGKKWINSNPLPGGIPPWMNENLLDGGSDA</sequence>
<feature type="transmembrane region" description="Helical" evidence="1">
    <location>
        <begin position="131"/>
        <end position="152"/>
    </location>
</feature>
<gene>
    <name evidence="2" type="ORF">ACAT0790_LOCUS1163</name>
</gene>
<feature type="transmembrane region" description="Helical" evidence="1">
    <location>
        <begin position="325"/>
        <end position="345"/>
    </location>
</feature>
<protein>
    <submittedName>
        <fullName evidence="2">Uncharacterized protein</fullName>
    </submittedName>
</protein>
<proteinExistence type="predicted"/>
<accession>A0A7S1PKI2</accession>
<dbReference type="AlphaFoldDB" id="A0A7S1PKI2"/>
<keyword evidence="1" id="KW-1133">Transmembrane helix</keyword>
<reference evidence="2" key="1">
    <citation type="submission" date="2021-01" db="EMBL/GenBank/DDBJ databases">
        <authorList>
            <person name="Corre E."/>
            <person name="Pelletier E."/>
            <person name="Niang G."/>
            <person name="Scheremetjew M."/>
            <person name="Finn R."/>
            <person name="Kale V."/>
            <person name="Holt S."/>
            <person name="Cochrane G."/>
            <person name="Meng A."/>
            <person name="Brown T."/>
            <person name="Cohen L."/>
        </authorList>
    </citation>
    <scope>NUCLEOTIDE SEQUENCE</scope>
    <source>
        <strain evidence="2">OF101</strain>
    </source>
</reference>
<evidence type="ECO:0000256" key="1">
    <source>
        <dbReference type="SAM" id="Phobius"/>
    </source>
</evidence>